<evidence type="ECO:0000313" key="2">
    <source>
        <dbReference type="EMBL" id="MBC8756052.1"/>
    </source>
</evidence>
<keyword evidence="3" id="KW-1185">Reference proteome</keyword>
<sequence length="165" mass="19196">MKTLKFLPFVNLCILLAGIIFMVIQLNDDQKKYGYVDNIVLFNQFNMAKDLHSMGLPQLNAQKKKVDSLYQLLQTQKDPKLIKEFQQRVYVQNNHLQKMDTELKQQINSKAWERLNGYLEEFGEQQKVHLIFGIQGAGNIMYADEAFDLTQEAIEFANGKYEGNK</sequence>
<keyword evidence="1" id="KW-1133">Transmembrane helix</keyword>
<name>A0ABR7QBZ9_9FLAO</name>
<evidence type="ECO:0008006" key="4">
    <source>
        <dbReference type="Google" id="ProtNLM"/>
    </source>
</evidence>
<evidence type="ECO:0000256" key="1">
    <source>
        <dbReference type="SAM" id="Phobius"/>
    </source>
</evidence>
<evidence type="ECO:0000313" key="3">
    <source>
        <dbReference type="Proteomes" id="UP000619238"/>
    </source>
</evidence>
<accession>A0ABR7QBZ9</accession>
<proteinExistence type="predicted"/>
<dbReference type="Proteomes" id="UP000619238">
    <property type="component" value="Unassembled WGS sequence"/>
</dbReference>
<dbReference type="Gene3D" id="3.30.910.20">
    <property type="entry name" value="Skp domain"/>
    <property type="match status" value="1"/>
</dbReference>
<dbReference type="RefSeq" id="WP_187563091.1">
    <property type="nucleotide sequence ID" value="NZ_JACGWS010000009.1"/>
</dbReference>
<dbReference type="InterPro" id="IPR024930">
    <property type="entry name" value="Skp_dom_sf"/>
</dbReference>
<protein>
    <recommendedName>
        <fullName evidence="4">OmpH family outer membrane protein</fullName>
    </recommendedName>
</protein>
<dbReference type="SUPFAM" id="SSF111384">
    <property type="entry name" value="OmpH-like"/>
    <property type="match status" value="1"/>
</dbReference>
<keyword evidence="1" id="KW-0812">Transmembrane</keyword>
<comment type="caution">
    <text evidence="2">The sequence shown here is derived from an EMBL/GenBank/DDBJ whole genome shotgun (WGS) entry which is preliminary data.</text>
</comment>
<organism evidence="2 3">
    <name type="scientific">Kordia aestuariivivens</name>
    <dbReference type="NCBI Taxonomy" id="2759037"/>
    <lineage>
        <taxon>Bacteria</taxon>
        <taxon>Pseudomonadati</taxon>
        <taxon>Bacteroidota</taxon>
        <taxon>Flavobacteriia</taxon>
        <taxon>Flavobacteriales</taxon>
        <taxon>Flavobacteriaceae</taxon>
        <taxon>Kordia</taxon>
    </lineage>
</organism>
<dbReference type="EMBL" id="JACGWS010000009">
    <property type="protein sequence ID" value="MBC8756052.1"/>
    <property type="molecule type" value="Genomic_DNA"/>
</dbReference>
<gene>
    <name evidence="2" type="ORF">H2O64_15345</name>
</gene>
<reference evidence="2 3" key="1">
    <citation type="submission" date="2020-07" db="EMBL/GenBank/DDBJ databases">
        <title>Description of Kordia aestuariivivens sp. nov., isolated from a tidal flat.</title>
        <authorList>
            <person name="Park S."/>
            <person name="Yoon J.-H."/>
        </authorList>
    </citation>
    <scope>NUCLEOTIDE SEQUENCE [LARGE SCALE GENOMIC DNA]</scope>
    <source>
        <strain evidence="2 3">YSTF-M3</strain>
    </source>
</reference>
<feature type="transmembrane region" description="Helical" evidence="1">
    <location>
        <begin position="6"/>
        <end position="24"/>
    </location>
</feature>
<keyword evidence="1" id="KW-0472">Membrane</keyword>